<dbReference type="PRINTS" id="PR00926">
    <property type="entry name" value="MITOCARRIER"/>
</dbReference>
<keyword evidence="5" id="KW-0677">Repeat</keyword>
<dbReference type="PROSITE" id="PS50920">
    <property type="entry name" value="SOLCAR"/>
    <property type="match status" value="3"/>
</dbReference>
<evidence type="ECO:0000256" key="4">
    <source>
        <dbReference type="ARBA" id="ARBA00022692"/>
    </source>
</evidence>
<dbReference type="InterPro" id="IPR023395">
    <property type="entry name" value="MCP_dom_sf"/>
</dbReference>
<gene>
    <name evidence="10" type="ORF">DSPE1174_LOCUS7292</name>
</gene>
<keyword evidence="7 8" id="KW-0472">Membrane</keyword>
<evidence type="ECO:0000256" key="3">
    <source>
        <dbReference type="ARBA" id="ARBA00022448"/>
    </source>
</evidence>
<dbReference type="InterPro" id="IPR018108">
    <property type="entry name" value="MCP_transmembrane"/>
</dbReference>
<evidence type="ECO:0000256" key="2">
    <source>
        <dbReference type="ARBA" id="ARBA00006375"/>
    </source>
</evidence>
<dbReference type="AlphaFoldDB" id="A0A7S2FHF1"/>
<comment type="subcellular location">
    <subcellularLocation>
        <location evidence="1">Membrane</location>
        <topology evidence="1">Multi-pass membrane protein</topology>
    </subcellularLocation>
</comment>
<keyword evidence="3 9" id="KW-0813">Transport</keyword>
<keyword evidence="4 8" id="KW-0812">Transmembrane</keyword>
<dbReference type="PANTHER" id="PTHR45667">
    <property type="entry name" value="S-ADENOSYLMETHIONINE MITOCHONDRIAL CARRIER PROTEIN"/>
    <property type="match status" value="1"/>
</dbReference>
<dbReference type="Pfam" id="PF00153">
    <property type="entry name" value="Mito_carr"/>
    <property type="match status" value="3"/>
</dbReference>
<dbReference type="GO" id="GO:0055085">
    <property type="term" value="P:transmembrane transport"/>
    <property type="evidence" value="ECO:0007669"/>
    <property type="project" value="InterPro"/>
</dbReference>
<proteinExistence type="inferred from homology"/>
<dbReference type="Gene3D" id="1.50.40.10">
    <property type="entry name" value="Mitochondrial carrier domain"/>
    <property type="match status" value="2"/>
</dbReference>
<dbReference type="EMBL" id="HBGS01013763">
    <property type="protein sequence ID" value="CAD9394465.1"/>
    <property type="molecule type" value="Transcribed_RNA"/>
</dbReference>
<dbReference type="GO" id="GO:0016020">
    <property type="term" value="C:membrane"/>
    <property type="evidence" value="ECO:0007669"/>
    <property type="project" value="UniProtKB-SubCell"/>
</dbReference>
<evidence type="ECO:0000256" key="8">
    <source>
        <dbReference type="PROSITE-ProRule" id="PRU00282"/>
    </source>
</evidence>
<evidence type="ECO:0000313" key="10">
    <source>
        <dbReference type="EMBL" id="CAD9394465.1"/>
    </source>
</evidence>
<feature type="repeat" description="Solcar" evidence="8">
    <location>
        <begin position="241"/>
        <end position="330"/>
    </location>
</feature>
<evidence type="ECO:0000256" key="7">
    <source>
        <dbReference type="ARBA" id="ARBA00023136"/>
    </source>
</evidence>
<name>A0A7S2FHF1_9STRA</name>
<dbReference type="InterPro" id="IPR002067">
    <property type="entry name" value="MCP"/>
</dbReference>
<dbReference type="SUPFAM" id="SSF103506">
    <property type="entry name" value="Mitochondrial carrier"/>
    <property type="match status" value="1"/>
</dbReference>
<evidence type="ECO:0000256" key="9">
    <source>
        <dbReference type="RuleBase" id="RU000488"/>
    </source>
</evidence>
<feature type="repeat" description="Solcar" evidence="8">
    <location>
        <begin position="149"/>
        <end position="231"/>
    </location>
</feature>
<reference evidence="10" key="1">
    <citation type="submission" date="2021-01" db="EMBL/GenBank/DDBJ databases">
        <authorList>
            <person name="Corre E."/>
            <person name="Pelletier E."/>
            <person name="Niang G."/>
            <person name="Scheremetjew M."/>
            <person name="Finn R."/>
            <person name="Kale V."/>
            <person name="Holt S."/>
            <person name="Cochrane G."/>
            <person name="Meng A."/>
            <person name="Brown T."/>
            <person name="Cohen L."/>
        </authorList>
    </citation>
    <scope>NUCLEOTIDE SEQUENCE</scope>
    <source>
        <strain evidence="10">CCMP1381</strain>
    </source>
</reference>
<feature type="repeat" description="Solcar" evidence="8">
    <location>
        <begin position="52"/>
        <end position="136"/>
    </location>
</feature>
<sequence length="341" mass="36787">MKFVFGIGLIIFVGLLPSPIYARIALFQHSDKVVSASRVNVELGVSRSPRELGFTENLFAGGVSRACAQAVCHPLNVAKTLLQASGSSGTVVSMRGLSSILAASPRTFTRGIGAQIFLSIPNGALNFATLEFARGTLSRVIPKQTQRRVGPALDLLSSACGTLLASVISVPQTVLLDRIMAGIYPNVVQGAVTLGRTDGLRGFYRGWQPAMGSKIPSYALTWANFQYLKRIHRAVTKRESTNNMESFVLGAISSACTVLIMIPMDTIKTRLTTQAVLSGAVQYKGIVDCYRSVVQTEGIGALYRALPPRLMSVVPMMGIQLCVYDCVRKELLRRDGKSEGR</sequence>
<protein>
    <submittedName>
        <fullName evidence="10">Uncharacterized protein</fullName>
    </submittedName>
</protein>
<accession>A0A7S2FHF1</accession>
<organism evidence="10">
    <name type="scientific">Octactis speculum</name>
    <dbReference type="NCBI Taxonomy" id="3111310"/>
    <lineage>
        <taxon>Eukaryota</taxon>
        <taxon>Sar</taxon>
        <taxon>Stramenopiles</taxon>
        <taxon>Ochrophyta</taxon>
        <taxon>Dictyochophyceae</taxon>
        <taxon>Dictyochales</taxon>
        <taxon>Dictyochaceae</taxon>
        <taxon>Octactis</taxon>
    </lineage>
</organism>
<keyword evidence="6" id="KW-1133">Transmembrane helix</keyword>
<evidence type="ECO:0000256" key="5">
    <source>
        <dbReference type="ARBA" id="ARBA00022737"/>
    </source>
</evidence>
<evidence type="ECO:0000256" key="1">
    <source>
        <dbReference type="ARBA" id="ARBA00004141"/>
    </source>
</evidence>
<evidence type="ECO:0000256" key="6">
    <source>
        <dbReference type="ARBA" id="ARBA00022989"/>
    </source>
</evidence>
<comment type="similarity">
    <text evidence="2 9">Belongs to the mitochondrial carrier (TC 2.A.29) family.</text>
</comment>